<dbReference type="EMBL" id="VOQR01000001">
    <property type="protein sequence ID" value="TXC71923.1"/>
    <property type="molecule type" value="Genomic_DNA"/>
</dbReference>
<comment type="caution">
    <text evidence="3">The sequence shown here is derived from an EMBL/GenBank/DDBJ whole genome shotgun (WGS) entry which is preliminary data.</text>
</comment>
<name>A0A5C6UGP4_9SPHN</name>
<dbReference type="PANTHER" id="PTHR14969">
    <property type="entry name" value="SPHINGOSINE-1-PHOSPHATE PHOSPHOHYDROLASE"/>
    <property type="match status" value="1"/>
</dbReference>
<dbReference type="RefSeq" id="WP_147083199.1">
    <property type="nucleotide sequence ID" value="NZ_VOQR01000001.1"/>
</dbReference>
<dbReference type="SUPFAM" id="SSF48317">
    <property type="entry name" value="Acid phosphatase/Vanadium-dependent haloperoxidase"/>
    <property type="match status" value="1"/>
</dbReference>
<dbReference type="PANTHER" id="PTHR14969:SF13">
    <property type="entry name" value="AT30094P"/>
    <property type="match status" value="1"/>
</dbReference>
<gene>
    <name evidence="3" type="ORF">FSB78_13865</name>
</gene>
<dbReference type="CDD" id="cd03392">
    <property type="entry name" value="PAP2_like_2"/>
    <property type="match status" value="1"/>
</dbReference>
<protein>
    <submittedName>
        <fullName evidence="3">Phosphatase PAP2 family protein</fullName>
    </submittedName>
</protein>
<dbReference type="Pfam" id="PF01569">
    <property type="entry name" value="PAP2"/>
    <property type="match status" value="1"/>
</dbReference>
<feature type="domain" description="Phosphatidic acid phosphatase type 2/haloperoxidase" evidence="2">
    <location>
        <begin position="89"/>
        <end position="203"/>
    </location>
</feature>
<dbReference type="InterPro" id="IPR036938">
    <property type="entry name" value="PAP2/HPO_sf"/>
</dbReference>
<keyword evidence="1" id="KW-0812">Transmembrane</keyword>
<reference evidence="3 4" key="1">
    <citation type="journal article" date="2013" name="Antonie Van Leeuwenhoek">
        <title>Sphingomonas ginsenosidivorax sp. nov., with the ability to transform ginsenosides.</title>
        <authorList>
            <person name="Jin X.F."/>
            <person name="Kim J.K."/>
            <person name="Liu Q.M."/>
            <person name="Kang M.S."/>
            <person name="He D."/>
            <person name="Jin F.X."/>
            <person name="Kim S.C."/>
            <person name="Im W.T."/>
        </authorList>
    </citation>
    <scope>NUCLEOTIDE SEQUENCE [LARGE SCALE GENOMIC DNA]</scope>
    <source>
        <strain evidence="3 4">KHI67</strain>
    </source>
</reference>
<feature type="transmembrane region" description="Helical" evidence="1">
    <location>
        <begin position="57"/>
        <end position="80"/>
    </location>
</feature>
<accession>A0A5C6UGP4</accession>
<evidence type="ECO:0000313" key="3">
    <source>
        <dbReference type="EMBL" id="TXC71923.1"/>
    </source>
</evidence>
<proteinExistence type="predicted"/>
<dbReference type="Gene3D" id="1.20.144.10">
    <property type="entry name" value="Phosphatidic acid phosphatase type 2/haloperoxidase"/>
    <property type="match status" value="2"/>
</dbReference>
<feature type="transmembrane region" description="Helical" evidence="1">
    <location>
        <begin position="188"/>
        <end position="207"/>
    </location>
</feature>
<keyword evidence="4" id="KW-1185">Reference proteome</keyword>
<feature type="transmembrane region" description="Helical" evidence="1">
    <location>
        <begin position="160"/>
        <end position="182"/>
    </location>
</feature>
<evidence type="ECO:0000256" key="1">
    <source>
        <dbReference type="SAM" id="Phobius"/>
    </source>
</evidence>
<feature type="transmembrane region" description="Helical" evidence="1">
    <location>
        <begin position="12"/>
        <end position="36"/>
    </location>
</feature>
<dbReference type="AlphaFoldDB" id="A0A5C6UGP4"/>
<dbReference type="OrthoDB" id="9801622at2"/>
<keyword evidence="1" id="KW-0472">Membrane</keyword>
<evidence type="ECO:0000313" key="4">
    <source>
        <dbReference type="Proteomes" id="UP000321250"/>
    </source>
</evidence>
<dbReference type="SMART" id="SM00014">
    <property type="entry name" value="acidPPc"/>
    <property type="match status" value="1"/>
</dbReference>
<dbReference type="Proteomes" id="UP000321250">
    <property type="component" value="Unassembled WGS sequence"/>
</dbReference>
<sequence>MTRRHVPPVLTGASVAAVALGVILLVGLAVGHWPFAFDRSIILGLRAWGGPAWLPKVAADVTALGGGIVLTIVVVIVAGLLLVQRLWLTAAAIVAASVSGNLVVELVKLQIGRPRPDIVAHLVTVKHMSFPSGHSANSAIVYLTLAGLASQVTADRATRAYLLVVAILLVGAIGCSRVYLGVHWPSDVLAGWSFGTLWALGWWLATARARESLGGER</sequence>
<organism evidence="3 4">
    <name type="scientific">Sphingomonas ginsenosidivorax</name>
    <dbReference type="NCBI Taxonomy" id="862135"/>
    <lineage>
        <taxon>Bacteria</taxon>
        <taxon>Pseudomonadati</taxon>
        <taxon>Pseudomonadota</taxon>
        <taxon>Alphaproteobacteria</taxon>
        <taxon>Sphingomonadales</taxon>
        <taxon>Sphingomonadaceae</taxon>
        <taxon>Sphingomonas</taxon>
    </lineage>
</organism>
<dbReference type="InterPro" id="IPR000326">
    <property type="entry name" value="PAP2/HPO"/>
</dbReference>
<keyword evidence="1" id="KW-1133">Transmembrane helix</keyword>
<evidence type="ECO:0000259" key="2">
    <source>
        <dbReference type="SMART" id="SM00014"/>
    </source>
</evidence>